<feature type="transmembrane region" description="Helical" evidence="3">
    <location>
        <begin position="686"/>
        <end position="711"/>
    </location>
</feature>
<comment type="caution">
    <text evidence="5">The sequence shown here is derived from an EMBL/GenBank/DDBJ whole genome shotgun (WGS) entry which is preliminary data.</text>
</comment>
<evidence type="ECO:0000313" key="6">
    <source>
        <dbReference type="Proteomes" id="UP001148018"/>
    </source>
</evidence>
<keyword evidence="3" id="KW-0472">Membrane</keyword>
<proteinExistence type="inferred from homology"/>
<dbReference type="InterPro" id="IPR036398">
    <property type="entry name" value="CA_dom_sf"/>
</dbReference>
<dbReference type="GO" id="GO:0005886">
    <property type="term" value="C:plasma membrane"/>
    <property type="evidence" value="ECO:0007669"/>
    <property type="project" value="TreeGrafter"/>
</dbReference>
<evidence type="ECO:0000256" key="2">
    <source>
        <dbReference type="SAM" id="MobiDB-lite"/>
    </source>
</evidence>
<dbReference type="SUPFAM" id="SSF51069">
    <property type="entry name" value="Carbonic anhydrase"/>
    <property type="match status" value="1"/>
</dbReference>
<feature type="compositionally biased region" description="Acidic residues" evidence="2">
    <location>
        <begin position="629"/>
        <end position="638"/>
    </location>
</feature>
<dbReference type="OrthoDB" id="429145at2759"/>
<sequence length="756" mass="80411">DVWVQGGRVWTAKQLEKESTPVTPYPAAPYRDTSTELTVLVGAERCQQASCLLLVHWHPPLAHCSLPDLLPAALGSYYRYTGSLTTPPCSKVVEWILFSRPLYLSYKQLEAFYSIFTTEQQDHVKSVEYLRSNFRPIQNLDDRHVFKSAVKDAWMPDMMDGGGGSSSPYGTEASKVCSSAPIKMKVRHLNSSALVVRWARPEVTYHPPILHFLVKKLQSFSTSTTKSEHMTGFEGESSPEDLTGFEGESSPEDLTWFEGESSPVDLTGFEGLTGFEDESSPEDLTGFEGESSPVDLIGFEDLTGFEGESSPVDLTVFEGESSPVDLTGFEGESSPVDLIGFEGESSPVDLTGFEGESSPVDLTGFEGESSPVDLTGFEGESSPVDLTWFEGESSPVDLTGFEGESSPVDLTGFEGESSPVDLTGFEANTTRIFEGTRIVKTGMPTVSPASSADMAPISSGSSTWTSSGLPFSFVSMATGIGPSSSGSQATVASVVTSTLLAGLGFSGGVISSFPSSVWPTRAPAAPAGGTARRAASATSTSASTLRTYAEAPGVQDPTAAVAETKDNGEGAEDGETGGREDRGERKGVAVKEPPGATPASTAKEKDRGATAPPAVAEDQAAVRSVAPDSDAEAEDFLLPDDSPLATRVPRPGRNRSHWPFSIHTDRPSLPPHQARPGSVDLGPVEWLAPLAGVSALSLLCLFLLLAVLVYWRRCFQTAHFYVEESSSPRVVPNESIPVIPIPGLPFESLISEDVDT</sequence>
<dbReference type="InterPro" id="IPR001148">
    <property type="entry name" value="CA_dom"/>
</dbReference>
<keyword evidence="3" id="KW-1133">Transmembrane helix</keyword>
<dbReference type="Gene3D" id="3.10.200.10">
    <property type="entry name" value="Alpha carbonic anhydrase"/>
    <property type="match status" value="1"/>
</dbReference>
<dbReference type="InterPro" id="IPR023561">
    <property type="entry name" value="Carbonic_anhydrase_a-class"/>
</dbReference>
<keyword evidence="6" id="KW-1185">Reference proteome</keyword>
<keyword evidence="3" id="KW-0812">Transmembrane</keyword>
<dbReference type="Pfam" id="PF00194">
    <property type="entry name" value="Carb_anhydrase"/>
    <property type="match status" value="1"/>
</dbReference>
<name>A0A9Q0EDT4_9TELE</name>
<evidence type="ECO:0000256" key="1">
    <source>
        <dbReference type="ARBA" id="ARBA00010718"/>
    </source>
</evidence>
<dbReference type="SMART" id="SM01057">
    <property type="entry name" value="Carb_anhydrase"/>
    <property type="match status" value="1"/>
</dbReference>
<evidence type="ECO:0000313" key="5">
    <source>
        <dbReference type="EMBL" id="KAJ3602612.1"/>
    </source>
</evidence>
<feature type="compositionally biased region" description="Basic and acidic residues" evidence="2">
    <location>
        <begin position="576"/>
        <end position="589"/>
    </location>
</feature>
<reference evidence="5" key="1">
    <citation type="submission" date="2022-07" db="EMBL/GenBank/DDBJ databases">
        <title>Chromosome-level genome of Muraenolepis orangiensis.</title>
        <authorList>
            <person name="Kim J."/>
        </authorList>
    </citation>
    <scope>NUCLEOTIDE SEQUENCE</scope>
    <source>
        <strain evidence="5">KU_S4_2022</strain>
        <tissue evidence="5">Muscle</tissue>
    </source>
</reference>
<dbReference type="PROSITE" id="PS51144">
    <property type="entry name" value="ALPHA_CA_2"/>
    <property type="match status" value="1"/>
</dbReference>
<dbReference type="GO" id="GO:0008270">
    <property type="term" value="F:zinc ion binding"/>
    <property type="evidence" value="ECO:0007669"/>
    <property type="project" value="InterPro"/>
</dbReference>
<feature type="region of interest" description="Disordered" evidence="2">
    <location>
        <begin position="522"/>
        <end position="674"/>
    </location>
</feature>
<dbReference type="PANTHER" id="PTHR18952">
    <property type="entry name" value="CARBONIC ANHYDRASE"/>
    <property type="match status" value="1"/>
</dbReference>
<accession>A0A9Q0EDT4</accession>
<dbReference type="PANTHER" id="PTHR18952:SF84">
    <property type="entry name" value="CARBONIC ANHYDRASE 14"/>
    <property type="match status" value="1"/>
</dbReference>
<dbReference type="GO" id="GO:0004089">
    <property type="term" value="F:carbonate dehydratase activity"/>
    <property type="evidence" value="ECO:0007669"/>
    <property type="project" value="InterPro"/>
</dbReference>
<feature type="compositionally biased region" description="Low complexity" evidence="2">
    <location>
        <begin position="522"/>
        <end position="544"/>
    </location>
</feature>
<evidence type="ECO:0000256" key="3">
    <source>
        <dbReference type="SAM" id="Phobius"/>
    </source>
</evidence>
<gene>
    <name evidence="5" type="ORF">NHX12_030361</name>
</gene>
<dbReference type="AlphaFoldDB" id="A0A9Q0EDT4"/>
<comment type="similarity">
    <text evidence="1">Belongs to the alpha-carbonic anhydrase family.</text>
</comment>
<feature type="region of interest" description="Disordered" evidence="2">
    <location>
        <begin position="225"/>
        <end position="292"/>
    </location>
</feature>
<feature type="non-terminal residue" evidence="5">
    <location>
        <position position="756"/>
    </location>
</feature>
<dbReference type="Proteomes" id="UP001148018">
    <property type="component" value="Unassembled WGS sequence"/>
</dbReference>
<feature type="domain" description="Alpha-carbonic anhydrase" evidence="4">
    <location>
        <begin position="1"/>
        <end position="149"/>
    </location>
</feature>
<protein>
    <recommendedName>
        <fullName evidence="4">Alpha-carbonic anhydrase domain-containing protein</fullName>
    </recommendedName>
</protein>
<dbReference type="EMBL" id="JANIIK010000046">
    <property type="protein sequence ID" value="KAJ3602612.1"/>
    <property type="molecule type" value="Genomic_DNA"/>
</dbReference>
<organism evidence="5 6">
    <name type="scientific">Muraenolepis orangiensis</name>
    <name type="common">Patagonian moray cod</name>
    <dbReference type="NCBI Taxonomy" id="630683"/>
    <lineage>
        <taxon>Eukaryota</taxon>
        <taxon>Metazoa</taxon>
        <taxon>Chordata</taxon>
        <taxon>Craniata</taxon>
        <taxon>Vertebrata</taxon>
        <taxon>Euteleostomi</taxon>
        <taxon>Actinopterygii</taxon>
        <taxon>Neopterygii</taxon>
        <taxon>Teleostei</taxon>
        <taxon>Neoteleostei</taxon>
        <taxon>Acanthomorphata</taxon>
        <taxon>Zeiogadaria</taxon>
        <taxon>Gadariae</taxon>
        <taxon>Gadiformes</taxon>
        <taxon>Muraenolepidoidei</taxon>
        <taxon>Muraenolepididae</taxon>
        <taxon>Muraenolepis</taxon>
    </lineage>
</organism>
<evidence type="ECO:0000259" key="4">
    <source>
        <dbReference type="PROSITE" id="PS51144"/>
    </source>
</evidence>